<dbReference type="GO" id="GO:0005524">
    <property type="term" value="F:ATP binding"/>
    <property type="evidence" value="ECO:0007669"/>
    <property type="project" value="UniProtKB-KW"/>
</dbReference>
<keyword evidence="7" id="KW-0411">Iron-sulfur</keyword>
<evidence type="ECO:0000256" key="4">
    <source>
        <dbReference type="ARBA" id="ARBA00022806"/>
    </source>
</evidence>
<dbReference type="GO" id="GO:0016818">
    <property type="term" value="F:hydrolase activity, acting on acid anhydrides, in phosphorus-containing anhydrides"/>
    <property type="evidence" value="ECO:0007669"/>
    <property type="project" value="InterPro"/>
</dbReference>
<keyword evidence="2" id="KW-0547">Nucleotide-binding</keyword>
<dbReference type="Proteomes" id="UP000035680">
    <property type="component" value="Unassembled WGS sequence"/>
</dbReference>
<dbReference type="SUPFAM" id="SSF52540">
    <property type="entry name" value="P-loop containing nucleoside triphosphate hydrolases"/>
    <property type="match status" value="1"/>
</dbReference>
<dbReference type="AlphaFoldDB" id="A0A0K0FYD5"/>
<dbReference type="GO" id="GO:0051536">
    <property type="term" value="F:iron-sulfur cluster binding"/>
    <property type="evidence" value="ECO:0007669"/>
    <property type="project" value="UniProtKB-KW"/>
</dbReference>
<evidence type="ECO:0000256" key="3">
    <source>
        <dbReference type="ARBA" id="ARBA00022801"/>
    </source>
</evidence>
<name>A0A0K0FYD5_STRVS</name>
<evidence type="ECO:0000313" key="12">
    <source>
        <dbReference type="WBParaSite" id="SVE_1746100.1"/>
    </source>
</evidence>
<dbReference type="GO" id="GO:0003678">
    <property type="term" value="F:DNA helicase activity"/>
    <property type="evidence" value="ECO:0007669"/>
    <property type="project" value="InterPro"/>
</dbReference>
<dbReference type="PROSITE" id="PS51193">
    <property type="entry name" value="HELICASE_ATP_BIND_2"/>
    <property type="match status" value="1"/>
</dbReference>
<dbReference type="PANTHER" id="PTHR11472">
    <property type="entry name" value="DNA REPAIR DEAD HELICASE RAD3/XP-D SUBFAMILY MEMBER"/>
    <property type="match status" value="1"/>
</dbReference>
<dbReference type="STRING" id="75913.A0A0K0FYD5"/>
<keyword evidence="6" id="KW-0408">Iron</keyword>
<keyword evidence="4" id="KW-0347">Helicase</keyword>
<dbReference type="Gene3D" id="3.40.50.300">
    <property type="entry name" value="P-loop containing nucleotide triphosphate hydrolases"/>
    <property type="match status" value="3"/>
</dbReference>
<dbReference type="SMART" id="SM00487">
    <property type="entry name" value="DEXDc"/>
    <property type="match status" value="1"/>
</dbReference>
<dbReference type="InterPro" id="IPR014001">
    <property type="entry name" value="Helicase_ATP-bd"/>
</dbReference>
<keyword evidence="1" id="KW-0479">Metal-binding</keyword>
<keyword evidence="9" id="KW-0175">Coiled coil</keyword>
<dbReference type="GO" id="GO:0006289">
    <property type="term" value="P:nucleotide-excision repair"/>
    <property type="evidence" value="ECO:0007669"/>
    <property type="project" value="TreeGrafter"/>
</dbReference>
<dbReference type="Pfam" id="PF13307">
    <property type="entry name" value="Helicase_C_2"/>
    <property type="match status" value="1"/>
</dbReference>
<evidence type="ECO:0000256" key="9">
    <source>
        <dbReference type="SAM" id="Coils"/>
    </source>
</evidence>
<dbReference type="PANTHER" id="PTHR11472:SF47">
    <property type="entry name" value="FANCONI ANEMIA GROUP J PROTEIN"/>
    <property type="match status" value="1"/>
</dbReference>
<dbReference type="InterPro" id="IPR010614">
    <property type="entry name" value="RAD3-like_helicase_DEAD"/>
</dbReference>
<dbReference type="InterPro" id="IPR014013">
    <property type="entry name" value="Helic_SF1/SF2_ATP-bd_DinG/Rad3"/>
</dbReference>
<evidence type="ECO:0000259" key="10">
    <source>
        <dbReference type="PROSITE" id="PS51193"/>
    </source>
</evidence>
<evidence type="ECO:0000256" key="2">
    <source>
        <dbReference type="ARBA" id="ARBA00022741"/>
    </source>
</evidence>
<keyword evidence="8" id="KW-0413">Isomerase</keyword>
<proteinExistence type="predicted"/>
<dbReference type="CDD" id="cd18788">
    <property type="entry name" value="SF2_C_XPD"/>
    <property type="match status" value="1"/>
</dbReference>
<evidence type="ECO:0000256" key="7">
    <source>
        <dbReference type="ARBA" id="ARBA00023014"/>
    </source>
</evidence>
<dbReference type="GO" id="GO:0046872">
    <property type="term" value="F:metal ion binding"/>
    <property type="evidence" value="ECO:0007669"/>
    <property type="project" value="UniProtKB-KW"/>
</dbReference>
<reference evidence="11" key="1">
    <citation type="submission" date="2014-07" db="EMBL/GenBank/DDBJ databases">
        <authorList>
            <person name="Martin A.A"/>
            <person name="De Silva N."/>
        </authorList>
    </citation>
    <scope>NUCLEOTIDE SEQUENCE</scope>
</reference>
<keyword evidence="11" id="KW-1185">Reference proteome</keyword>
<feature type="domain" description="Helicase ATP-binding" evidence="10">
    <location>
        <begin position="50"/>
        <end position="490"/>
    </location>
</feature>
<feature type="coiled-coil region" evidence="9">
    <location>
        <begin position="118"/>
        <end position="148"/>
    </location>
</feature>
<dbReference type="GO" id="GO:0003677">
    <property type="term" value="F:DNA binding"/>
    <property type="evidence" value="ECO:0007669"/>
    <property type="project" value="InterPro"/>
</dbReference>
<evidence type="ECO:0000256" key="5">
    <source>
        <dbReference type="ARBA" id="ARBA00022840"/>
    </source>
</evidence>
<dbReference type="InterPro" id="IPR027417">
    <property type="entry name" value="P-loop_NTPase"/>
</dbReference>
<dbReference type="Pfam" id="PF06733">
    <property type="entry name" value="DEAD_2"/>
    <property type="match status" value="1"/>
</dbReference>
<sequence length="1016" mass="117283">MRIIDKTGREANQKAITLFAESKKKKGRKRTRISIRVEAEECQNLLMHGRDVKFPGRFTPYGSQKMIIHKNIYSFDRGLNVLIESPTGSGKTMALLSSSLAWLHDYNTRRELSQKNCLQHSRKKIKDLKREVNKIEELVNNIRDESKIKSKKKKSLDSSENIDFDDIFGFKKEGGSGANKVPELFKKTSLDTIPYANTLKKRAKSEILTPLSETKGLKDNNSAILLKSNSSSSNNSKIHGNKNIKLEVIRQEDNPSDESTDCTCLPKVRIYFATRTHKQIAQVVKEFKRLPYGHNRNVRHTILSSRENCCVNNTIKHSTTGDITSNCIDINSTTVKKSPDKKGCTYKNNVLKSYIGKYKELRDELVENDTPVWDLEEIVDYGEARGLCPYYVTSTILRSDAELVFCPFNYLIDPVIRRNTKTALKNDIVILDEAHNVEDVCRSSSSFEFSEKEVIHSLNDIYNKHQRILTPDMHFGKINDIPDASLRFKEYEIKLNTMLRFLKNFLKWFRSFANEVLKISNHSSFSNTNGKVYTTQFIYQSLGLFNLDSYIKDPKCLEELQKVWKDLSHDNGESIEIPSEKETKQELKLLTEALDFFRPCMLTMSCIEKFIYFCHFVKRNPSAYRLYYSITESTKELNMFNFNYQKSSRMNDSDALYLSEHQYYNDDNFDQQNEAEHLIAGEHYNVIKERCVVKLNLWCMDPSICFIDAFKDTLSVVLASGTLSPIGTFTSELGMEFTQIGQGRQVIPKEQIFTCIVPKGPNGIDLICSKEHLDKQNKGQRISTIEELAYLIFDVCKIVDKGILIFLPNYNFIDLLFNAMIKLLIMNKLKEIKKVLKEPKKGSGLENVINQYKRSIENPSQISSTCTGAVMFAVFRGKISEGIDFPDDMARCVMSIGIPYPNFGDPQIREKKCYNNMFYKQKKLLNGSEWYKTQAFRALNQALGRCLRHRGDWGAILLVDYRFSDKAHNNELNMISKWVIENLRPIRDYGSLMENLKTFIKERNLRDQNKTHETTF</sequence>
<keyword evidence="5" id="KW-0067">ATP-binding</keyword>
<dbReference type="SMART" id="SM00488">
    <property type="entry name" value="DEXDc2"/>
    <property type="match status" value="1"/>
</dbReference>
<evidence type="ECO:0000256" key="1">
    <source>
        <dbReference type="ARBA" id="ARBA00022723"/>
    </source>
</evidence>
<dbReference type="InterPro" id="IPR006554">
    <property type="entry name" value="Helicase-like_DEXD_c2"/>
</dbReference>
<dbReference type="SMART" id="SM00491">
    <property type="entry name" value="HELICc2"/>
    <property type="match status" value="1"/>
</dbReference>
<dbReference type="InterPro" id="IPR045028">
    <property type="entry name" value="DinG/Rad3-like"/>
</dbReference>
<dbReference type="GO" id="GO:1990918">
    <property type="term" value="P:double-strand break repair involved in meiotic recombination"/>
    <property type="evidence" value="ECO:0007669"/>
    <property type="project" value="TreeGrafter"/>
</dbReference>
<organism evidence="11 12">
    <name type="scientific">Strongyloides venezuelensis</name>
    <name type="common">Threadworm</name>
    <dbReference type="NCBI Taxonomy" id="75913"/>
    <lineage>
        <taxon>Eukaryota</taxon>
        <taxon>Metazoa</taxon>
        <taxon>Ecdysozoa</taxon>
        <taxon>Nematoda</taxon>
        <taxon>Chromadorea</taxon>
        <taxon>Rhabditida</taxon>
        <taxon>Tylenchina</taxon>
        <taxon>Panagrolaimomorpha</taxon>
        <taxon>Strongyloidoidea</taxon>
        <taxon>Strongyloididae</taxon>
        <taxon>Strongyloides</taxon>
    </lineage>
</organism>
<dbReference type="WBParaSite" id="SVE_1746100.1">
    <property type="protein sequence ID" value="SVE_1746100.1"/>
    <property type="gene ID" value="SVE_1746100"/>
</dbReference>
<protein>
    <submittedName>
        <fullName evidence="12">Fanconi anemia group J protein (inferred by orthology to a human protein)</fullName>
    </submittedName>
</protein>
<keyword evidence="3" id="KW-0378">Hydrolase</keyword>
<reference evidence="12" key="2">
    <citation type="submission" date="2015-08" db="UniProtKB">
        <authorList>
            <consortium name="WormBaseParasite"/>
        </authorList>
    </citation>
    <scope>IDENTIFICATION</scope>
</reference>
<evidence type="ECO:0000256" key="8">
    <source>
        <dbReference type="ARBA" id="ARBA00023235"/>
    </source>
</evidence>
<dbReference type="GO" id="GO:0005634">
    <property type="term" value="C:nucleus"/>
    <property type="evidence" value="ECO:0007669"/>
    <property type="project" value="TreeGrafter"/>
</dbReference>
<evidence type="ECO:0000256" key="6">
    <source>
        <dbReference type="ARBA" id="ARBA00023004"/>
    </source>
</evidence>
<dbReference type="InterPro" id="IPR006555">
    <property type="entry name" value="ATP-dep_Helicase_C"/>
</dbReference>
<accession>A0A0K0FYD5</accession>
<evidence type="ECO:0000313" key="11">
    <source>
        <dbReference type="Proteomes" id="UP000035680"/>
    </source>
</evidence>